<keyword evidence="2" id="KW-1185">Reference proteome</keyword>
<organism evidence="1 2">
    <name type="scientific">Erpetoichthys calabaricus</name>
    <name type="common">Rope fish</name>
    <name type="synonym">Calamoichthys calabaricus</name>
    <dbReference type="NCBI Taxonomy" id="27687"/>
    <lineage>
        <taxon>Eukaryota</taxon>
        <taxon>Metazoa</taxon>
        <taxon>Chordata</taxon>
        <taxon>Craniata</taxon>
        <taxon>Vertebrata</taxon>
        <taxon>Euteleostomi</taxon>
        <taxon>Actinopterygii</taxon>
        <taxon>Polypteriformes</taxon>
        <taxon>Polypteridae</taxon>
        <taxon>Erpetoichthys</taxon>
    </lineage>
</organism>
<dbReference type="GeneTree" id="ENSGT00390000006095"/>
<proteinExistence type="predicted"/>
<name>A0A8C4RYM7_ERPCA</name>
<dbReference type="Proteomes" id="UP000694620">
    <property type="component" value="Chromosome 2"/>
</dbReference>
<dbReference type="InterPro" id="IPR019374">
    <property type="entry name" value="Ribosomal_mS22"/>
</dbReference>
<dbReference type="Pfam" id="PF10245">
    <property type="entry name" value="MRP-S22"/>
    <property type="match status" value="1"/>
</dbReference>
<evidence type="ECO:0000313" key="2">
    <source>
        <dbReference type="Proteomes" id="UP000694620"/>
    </source>
</evidence>
<reference evidence="1" key="3">
    <citation type="submission" date="2025-09" db="UniProtKB">
        <authorList>
            <consortium name="Ensembl"/>
        </authorList>
    </citation>
    <scope>IDENTIFICATION</scope>
</reference>
<dbReference type="AlphaFoldDB" id="A0A8C4RYM7"/>
<reference evidence="1" key="2">
    <citation type="submission" date="2025-08" db="UniProtKB">
        <authorList>
            <consortium name="Ensembl"/>
        </authorList>
    </citation>
    <scope>IDENTIFICATION</scope>
</reference>
<evidence type="ECO:0000313" key="1">
    <source>
        <dbReference type="Ensembl" id="ENSECRP00000008780.1"/>
    </source>
</evidence>
<dbReference type="GO" id="GO:0003735">
    <property type="term" value="F:structural constituent of ribosome"/>
    <property type="evidence" value="ECO:0007669"/>
    <property type="project" value="TreeGrafter"/>
</dbReference>
<dbReference type="PANTHER" id="PTHR13071">
    <property type="entry name" value="MITOCHONDRIAL 28S RIBOSOMAL PROTEIN S22"/>
    <property type="match status" value="1"/>
</dbReference>
<sequence>LALYSVFCFNANIPRNSEHILILITGLDLQKVFRPVKMEMKHPSYHLMTDEQLFEVQFLKGVEGRQMLQIVPVLPERKPVCDILAVDITFNVPHRERFIVTREPDGTLCKATCVERDWMVQIYFPYKGRQLTAPAVFEEAISKTTPDHHTTTTIFYCWYDVLFLKCCVPFTPDIHHLTYENIDQHGNCDLLCSTHHFGRMVWYLGSKIRIDGLIIDMILRGLIHDAESAVELYHMMYSQFQSVKEATVQQASRIDLLKVRCILFYLVVYCRQSSATVPVWLPFLS</sequence>
<dbReference type="GO" id="GO:0005763">
    <property type="term" value="C:mitochondrial small ribosomal subunit"/>
    <property type="evidence" value="ECO:0007669"/>
    <property type="project" value="TreeGrafter"/>
</dbReference>
<dbReference type="PANTHER" id="PTHR13071:SF4">
    <property type="entry name" value="SMALL RIBOSOMAL SUBUNIT PROTEIN MS22"/>
    <property type="match status" value="1"/>
</dbReference>
<accession>A0A8C4RYM7</accession>
<reference evidence="1" key="1">
    <citation type="submission" date="2021-06" db="EMBL/GenBank/DDBJ databases">
        <authorList>
            <consortium name="Wellcome Sanger Institute Data Sharing"/>
        </authorList>
    </citation>
    <scope>NUCLEOTIDE SEQUENCE [LARGE SCALE GENOMIC DNA]</scope>
</reference>
<dbReference type="Ensembl" id="ENSECRT00000008926.1">
    <property type="protein sequence ID" value="ENSECRP00000008780.1"/>
    <property type="gene ID" value="ENSECRG00000005613.1"/>
</dbReference>
<protein>
    <submittedName>
        <fullName evidence="1">Uncharacterized protein</fullName>
    </submittedName>
</protein>